<dbReference type="PANTHER" id="PTHR24321:SF15">
    <property type="entry name" value="OXIDOREDUCTASE UCPA"/>
    <property type="match status" value="1"/>
</dbReference>
<keyword evidence="2" id="KW-0521">NADP</keyword>
<sequence length="315" mass="33514">MSHTSADLLRGKSFNHTSGQTNWTSTRYLFSKLSMSAHNFPIYPDLHGNVALVTGIGQDGAVDSSNWGNGAAISLALARNGVKIFGCDIRLDAGQRTKSRIEAEVPDATVDVVQADVTSSSSVESFVQECMRKHNRIDILINNVGRSEKGGPADMSEAVWNSQVDINLKSVYLTCHSVLPIMEAQGSGAVVSISSVASLRYIGKPQVAYAATKAAVTQFTKHTAVIYADKGVRLNAVLPGLMFTPLVQVLAEKYAGGDYEGMVKTRHAQVPTGKMGTSEDVANAVVFLSSNFAARYITGTELVVDGAIVASTGRI</sequence>
<dbReference type="PROSITE" id="PS00061">
    <property type="entry name" value="ADH_SHORT"/>
    <property type="match status" value="1"/>
</dbReference>
<dbReference type="PRINTS" id="PR00081">
    <property type="entry name" value="GDHRDH"/>
</dbReference>
<dbReference type="Pfam" id="PF13561">
    <property type="entry name" value="adh_short_C2"/>
    <property type="match status" value="1"/>
</dbReference>
<proteinExistence type="inferred from homology"/>
<keyword evidence="5" id="KW-1185">Reference proteome</keyword>
<evidence type="ECO:0000313" key="4">
    <source>
        <dbReference type="EMBL" id="KAK5060357.1"/>
    </source>
</evidence>
<evidence type="ECO:0000313" key="5">
    <source>
        <dbReference type="Proteomes" id="UP001345691"/>
    </source>
</evidence>
<dbReference type="SUPFAM" id="SSF51735">
    <property type="entry name" value="NAD(P)-binding Rossmann-fold domains"/>
    <property type="match status" value="1"/>
</dbReference>
<comment type="caution">
    <text evidence="4">The sequence shown here is derived from an EMBL/GenBank/DDBJ whole genome shotgun (WGS) entry which is preliminary data.</text>
</comment>
<dbReference type="EMBL" id="JAVRRF010000011">
    <property type="protein sequence ID" value="KAK5060357.1"/>
    <property type="molecule type" value="Genomic_DNA"/>
</dbReference>
<organism evidence="4 5">
    <name type="scientific">Exophiala sideris</name>
    <dbReference type="NCBI Taxonomy" id="1016849"/>
    <lineage>
        <taxon>Eukaryota</taxon>
        <taxon>Fungi</taxon>
        <taxon>Dikarya</taxon>
        <taxon>Ascomycota</taxon>
        <taxon>Pezizomycotina</taxon>
        <taxon>Eurotiomycetes</taxon>
        <taxon>Chaetothyriomycetidae</taxon>
        <taxon>Chaetothyriales</taxon>
        <taxon>Herpotrichiellaceae</taxon>
        <taxon>Exophiala</taxon>
    </lineage>
</organism>
<name>A0ABR0JBG2_9EURO</name>
<dbReference type="Proteomes" id="UP001345691">
    <property type="component" value="Unassembled WGS sequence"/>
</dbReference>
<dbReference type="Gene3D" id="3.40.50.720">
    <property type="entry name" value="NAD(P)-binding Rossmann-like Domain"/>
    <property type="match status" value="1"/>
</dbReference>
<dbReference type="InterPro" id="IPR020904">
    <property type="entry name" value="Sc_DH/Rdtase_CS"/>
</dbReference>
<reference evidence="4 5" key="1">
    <citation type="submission" date="2023-08" db="EMBL/GenBank/DDBJ databases">
        <title>Black Yeasts Isolated from many extreme environments.</title>
        <authorList>
            <person name="Coleine C."/>
            <person name="Stajich J.E."/>
            <person name="Selbmann L."/>
        </authorList>
    </citation>
    <scope>NUCLEOTIDE SEQUENCE [LARGE SCALE GENOMIC DNA]</scope>
    <source>
        <strain evidence="4 5">CCFEE 6328</strain>
    </source>
</reference>
<dbReference type="PRINTS" id="PR00080">
    <property type="entry name" value="SDRFAMILY"/>
</dbReference>
<gene>
    <name evidence="4" type="ORF">LTR69_005674</name>
</gene>
<protein>
    <submittedName>
        <fullName evidence="4">Uncharacterized protein</fullName>
    </submittedName>
</protein>
<accession>A0ABR0JBG2</accession>
<evidence type="ECO:0000256" key="3">
    <source>
        <dbReference type="ARBA" id="ARBA00023002"/>
    </source>
</evidence>
<comment type="similarity">
    <text evidence="1">Belongs to the short-chain dehydrogenases/reductases (SDR) family.</text>
</comment>
<keyword evidence="3" id="KW-0560">Oxidoreductase</keyword>
<dbReference type="InterPro" id="IPR002347">
    <property type="entry name" value="SDR_fam"/>
</dbReference>
<evidence type="ECO:0000256" key="2">
    <source>
        <dbReference type="ARBA" id="ARBA00022857"/>
    </source>
</evidence>
<dbReference type="PANTHER" id="PTHR24321">
    <property type="entry name" value="DEHYDROGENASES, SHORT CHAIN"/>
    <property type="match status" value="1"/>
</dbReference>
<dbReference type="InterPro" id="IPR036291">
    <property type="entry name" value="NAD(P)-bd_dom_sf"/>
</dbReference>
<evidence type="ECO:0000256" key="1">
    <source>
        <dbReference type="ARBA" id="ARBA00006484"/>
    </source>
</evidence>
<dbReference type="CDD" id="cd05233">
    <property type="entry name" value="SDR_c"/>
    <property type="match status" value="1"/>
</dbReference>